<evidence type="ECO:0000259" key="1">
    <source>
        <dbReference type="PROSITE" id="PS50234"/>
    </source>
</evidence>
<evidence type="ECO:0000313" key="3">
    <source>
        <dbReference type="Proteomes" id="UP000030661"/>
    </source>
</evidence>
<dbReference type="EMBL" id="DF820472">
    <property type="protein sequence ID" value="GAK60139.1"/>
    <property type="molecule type" value="Genomic_DNA"/>
</dbReference>
<reference evidence="2" key="1">
    <citation type="journal article" date="2015" name="PeerJ">
        <title>First genomic representation of candidate bacterial phylum KSB3 points to enhanced environmental sensing as a trigger of wastewater bulking.</title>
        <authorList>
            <person name="Sekiguchi Y."/>
            <person name="Ohashi A."/>
            <person name="Parks D.H."/>
            <person name="Yamauchi T."/>
            <person name="Tyson G.W."/>
            <person name="Hugenholtz P."/>
        </authorList>
    </citation>
    <scope>NUCLEOTIDE SEQUENCE [LARGE SCALE GENOMIC DNA]</scope>
</reference>
<dbReference type="InterPro" id="IPR051928">
    <property type="entry name" value="NorD/CobT"/>
</dbReference>
<evidence type="ECO:0000313" key="2">
    <source>
        <dbReference type="EMBL" id="GAK60139.1"/>
    </source>
</evidence>
<dbReference type="Gene3D" id="3.40.50.410">
    <property type="entry name" value="von Willebrand factor, type A domain"/>
    <property type="match status" value="1"/>
</dbReference>
<dbReference type="Proteomes" id="UP000030661">
    <property type="component" value="Unassembled WGS sequence"/>
</dbReference>
<proteinExistence type="predicted"/>
<dbReference type="eggNOG" id="COG4548">
    <property type="taxonomic scope" value="Bacteria"/>
</dbReference>
<dbReference type="SMART" id="SM00327">
    <property type="entry name" value="VWA"/>
    <property type="match status" value="1"/>
</dbReference>
<feature type="domain" description="VWFA" evidence="1">
    <location>
        <begin position="566"/>
        <end position="749"/>
    </location>
</feature>
<dbReference type="STRING" id="1499967.U27_00030"/>
<keyword evidence="3" id="KW-1185">Reference proteome</keyword>
<dbReference type="PANTHER" id="PTHR41248">
    <property type="entry name" value="NORD PROTEIN"/>
    <property type="match status" value="1"/>
</dbReference>
<dbReference type="AlphaFoldDB" id="A0A081C6D4"/>
<accession>A0A081C6D4</accession>
<protein>
    <submittedName>
        <fullName evidence="2">CbbO protein</fullName>
    </submittedName>
</protein>
<dbReference type="HOGENOM" id="CLU_368298_0_0_0"/>
<dbReference type="Pfam" id="PF00092">
    <property type="entry name" value="VWA"/>
    <property type="match status" value="1"/>
</dbReference>
<dbReference type="PROSITE" id="PS50234">
    <property type="entry name" value="VWFA"/>
    <property type="match status" value="1"/>
</dbReference>
<dbReference type="InterPro" id="IPR036465">
    <property type="entry name" value="vWFA_dom_sf"/>
</dbReference>
<dbReference type="InterPro" id="IPR002035">
    <property type="entry name" value="VWF_A"/>
</dbReference>
<dbReference type="PANTHER" id="PTHR41248:SF1">
    <property type="entry name" value="NORD PROTEIN"/>
    <property type="match status" value="1"/>
</dbReference>
<organism evidence="2">
    <name type="scientific">Vecturithrix granuli</name>
    <dbReference type="NCBI Taxonomy" id="1499967"/>
    <lineage>
        <taxon>Bacteria</taxon>
        <taxon>Candidatus Moduliflexota</taxon>
        <taxon>Candidatus Vecturitrichia</taxon>
        <taxon>Candidatus Vecturitrichales</taxon>
        <taxon>Candidatus Vecturitrichaceae</taxon>
        <taxon>Candidatus Vecturithrix</taxon>
    </lineage>
</organism>
<dbReference type="SUPFAM" id="SSF53300">
    <property type="entry name" value="vWA-like"/>
    <property type="match status" value="1"/>
</dbReference>
<name>A0A081C6D4_VECG1</name>
<gene>
    <name evidence="2" type="ORF">U27_00030</name>
</gene>
<sequence length="755" mass="87064">MYWAYREHLLSTCCLLLEYEEMEEERPSFLREVLRQLEAAERDHFQAVLHKFLKTFAPDMTWLLDIPALFEDLVEQGIRFAEIQPARASSYFYAFARGDFGSSPAHIQHVLNWFRRLLLIDPNLAFAFLQGAHLIVKRLTPKELDLYIEEGLSYYEINERLAQHFLEATLPDCDAAMATLTRECRLPEIDTHLETLLFALTGQKIAVLPIGELPSHKFMLRRPSMMCLARQTYLPARIRYFTSAATNRTWYLLQAIVAAGMFAFKSFACVHGHVDYRTAAVLAGDVVLRQNLFQVLEYARVLHAIHERWPGSRRLLDFGIRSEYERHPPVRSSAEQLFFDVVAAQKAAVNASVRLLRELAGQSCSVFHTAELLSNADAVLFLSEYPDLDEDLLRPLPFLPDFFYPVSVSLAPSDEEIAVMKQDGKPRKVQRSEREDAFKNRVSDRNPVFHPAEQTVRSEIAPGCYAYDEWSQERNAYHPRYCSVYEREIPFMSMRPIPADAQTEGHKIRRVFELLKPQNARKEKRLPEGDDINPDLLINYVIASKREPCPPVQFFEKPLISKRDVAVLLLLDISGSTGEMVNDRKVIEIEKQAALVFGNGLAALDDQFAICGFSSQGREHCEFLIFKDFRDVWDHKNMSRVLSAQPMSSTRMGAALRHSGYRLQQVERLQKLIILITDGKPLDHDYSPQTRYAQHDVRMACLENKRQGIVTFCLSTLENTRSDLELMFPDRRFVILNSIQRLTQLLPRYYMKLTL</sequence>